<dbReference type="GO" id="GO:0005655">
    <property type="term" value="C:nucleolar ribonuclease P complex"/>
    <property type="evidence" value="ECO:0007669"/>
    <property type="project" value="InterPro"/>
</dbReference>
<keyword evidence="2" id="KW-1185">Reference proteome</keyword>
<reference evidence="1 2" key="1">
    <citation type="submission" date="2015-09" db="EMBL/GenBank/DDBJ databases">
        <title>Trachymyrmex cornetzi WGS genome.</title>
        <authorList>
            <person name="Nygaard S."/>
            <person name="Hu H."/>
            <person name="Boomsma J."/>
            <person name="Zhang G."/>
        </authorList>
    </citation>
    <scope>NUCLEOTIDE SEQUENCE [LARGE SCALE GENOMIC DNA]</scope>
    <source>
        <strain evidence="1">Tcor2-1</strain>
        <tissue evidence="1">Whole body</tissue>
    </source>
</reference>
<evidence type="ECO:0000313" key="2">
    <source>
        <dbReference type="Proteomes" id="UP000078492"/>
    </source>
</evidence>
<dbReference type="GO" id="GO:0001650">
    <property type="term" value="C:fibrillar center"/>
    <property type="evidence" value="ECO:0007669"/>
    <property type="project" value="TreeGrafter"/>
</dbReference>
<dbReference type="Gene3D" id="3.30.1330.30">
    <property type="match status" value="1"/>
</dbReference>
<dbReference type="Proteomes" id="UP000078492">
    <property type="component" value="Unassembled WGS sequence"/>
</dbReference>
<dbReference type="AlphaFoldDB" id="A0A151J8V0"/>
<dbReference type="GO" id="GO:0033204">
    <property type="term" value="F:ribonuclease P RNA binding"/>
    <property type="evidence" value="ECO:0007669"/>
    <property type="project" value="TreeGrafter"/>
</dbReference>
<dbReference type="GO" id="GO:0000172">
    <property type="term" value="C:ribonuclease MRP complex"/>
    <property type="evidence" value="ECO:0007669"/>
    <property type="project" value="InterPro"/>
</dbReference>
<organism evidence="1 2">
    <name type="scientific">Trachymyrmex cornetzi</name>
    <dbReference type="NCBI Taxonomy" id="471704"/>
    <lineage>
        <taxon>Eukaryota</taxon>
        <taxon>Metazoa</taxon>
        <taxon>Ecdysozoa</taxon>
        <taxon>Arthropoda</taxon>
        <taxon>Hexapoda</taxon>
        <taxon>Insecta</taxon>
        <taxon>Pterygota</taxon>
        <taxon>Neoptera</taxon>
        <taxon>Endopterygota</taxon>
        <taxon>Hymenoptera</taxon>
        <taxon>Apocrita</taxon>
        <taxon>Aculeata</taxon>
        <taxon>Formicoidea</taxon>
        <taxon>Formicidae</taxon>
        <taxon>Myrmicinae</taxon>
        <taxon>Trachymyrmex</taxon>
    </lineage>
</organism>
<evidence type="ECO:0000313" key="1">
    <source>
        <dbReference type="EMBL" id="KYN21214.1"/>
    </source>
</evidence>
<dbReference type="InterPro" id="IPR042848">
    <property type="entry name" value="Rpp38"/>
</dbReference>
<dbReference type="SUPFAM" id="SSF55315">
    <property type="entry name" value="L30e-like"/>
    <property type="match status" value="1"/>
</dbReference>
<dbReference type="EMBL" id="KQ979492">
    <property type="protein sequence ID" value="KYN21214.1"/>
    <property type="molecule type" value="Genomic_DNA"/>
</dbReference>
<dbReference type="InterPro" id="IPR029064">
    <property type="entry name" value="Ribosomal_eL30-like_sf"/>
</dbReference>
<accession>A0A151J8V0</accession>
<protein>
    <recommendedName>
        <fullName evidence="3">Ribosomal protein L7Ae/L30e/S12e/Gadd45 domain-containing protein</fullName>
    </recommendedName>
</protein>
<dbReference type="PANTHER" id="PTHR46948">
    <property type="entry name" value="RIBONUCLEASE P PROTEIN SUBUNIT P38"/>
    <property type="match status" value="1"/>
</dbReference>
<dbReference type="GO" id="GO:0001682">
    <property type="term" value="P:tRNA 5'-leader removal"/>
    <property type="evidence" value="ECO:0007669"/>
    <property type="project" value="InterPro"/>
</dbReference>
<dbReference type="PANTHER" id="PTHR46948:SF1">
    <property type="entry name" value="RIBONUCLEASE P PROTEIN SUBUNIT P38"/>
    <property type="match status" value="1"/>
</dbReference>
<dbReference type="OrthoDB" id="20109at2759"/>
<evidence type="ECO:0008006" key="3">
    <source>
        <dbReference type="Google" id="ProtNLM"/>
    </source>
</evidence>
<proteinExistence type="predicted"/>
<dbReference type="KEGG" id="tcz:108760035"/>
<dbReference type="GO" id="GO:0004526">
    <property type="term" value="F:ribonuclease P activity"/>
    <property type="evidence" value="ECO:0007669"/>
    <property type="project" value="TreeGrafter"/>
</dbReference>
<gene>
    <name evidence="1" type="ORF">ALC57_06407</name>
</gene>
<sequence>MTTPVLTKKQQRHSLSAKTGPIRGLRNILAQPTKNFWPIINVDQYPELMTNLNTILPSIKKSNCKIPKDMLKNLTKKDRALARKKMLEETPPKPDILKFMVMGNNEVTRALEKNNVCSILLDANTDPLILIKHIISMAVNKKIPILMLPMLRTVTKEKGFPSRVLALKQEVMQCPNNVCYPIYKSIAEAFKDFELPECLLQCYKPDEVPDKSAMCKAERITEKDSDTKPNISKPKKSVAVFADVYKYRSSRDERVFVPPTINKISQVSQTLSDNFIPSDSDFDTVNDKNCTIISKNEKYVNIGKEEKYLLTSGNTEENQSFNELKLIKNKVDSTKQTNILSSQISKKSDDFIPLSSDLDFVIEKNCASTSKNERYVNIGKEKKRTLKSKNTDENNLKYKVDSTKQTKNILKRLRNEPDYLSLKIKCTQGSKKRKKATKFAKKKG</sequence>
<dbReference type="STRING" id="471704.A0A151J8V0"/>
<name>A0A151J8V0_9HYME</name>